<dbReference type="Pfam" id="PF13426">
    <property type="entry name" value="PAS_9"/>
    <property type="match status" value="1"/>
</dbReference>
<dbReference type="InterPro" id="IPR003593">
    <property type="entry name" value="AAA+_ATPase"/>
</dbReference>
<proteinExistence type="predicted"/>
<dbReference type="PANTHER" id="PTHR32071:SF57">
    <property type="entry name" value="C4-DICARBOXYLATE TRANSPORT TRANSCRIPTIONAL REGULATORY PROTEIN DCTD"/>
    <property type="match status" value="1"/>
</dbReference>
<protein>
    <recommendedName>
        <fullName evidence="7">HTH-type transcriptional regulatory protein TyrR</fullName>
    </recommendedName>
</protein>
<dbReference type="SUPFAM" id="SSF52540">
    <property type="entry name" value="P-loop containing nucleoside triphosphate hydrolases"/>
    <property type="match status" value="1"/>
</dbReference>
<dbReference type="InterPro" id="IPR025662">
    <property type="entry name" value="Sigma_54_int_dom_ATP-bd_1"/>
</dbReference>
<dbReference type="PROSITE" id="PS00675">
    <property type="entry name" value="SIGMA54_INTERACT_1"/>
    <property type="match status" value="1"/>
</dbReference>
<dbReference type="InterPro" id="IPR002078">
    <property type="entry name" value="Sigma_54_int"/>
</dbReference>
<dbReference type="FunFam" id="3.40.50.300:FF:000006">
    <property type="entry name" value="DNA-binding transcriptional regulator NtrC"/>
    <property type="match status" value="1"/>
</dbReference>
<keyword evidence="4" id="KW-0805">Transcription regulation</keyword>
<reference evidence="9" key="1">
    <citation type="submission" date="2019-08" db="EMBL/GenBank/DDBJ databases">
        <authorList>
            <person name="Kucharzyk K."/>
            <person name="Murdoch R.W."/>
            <person name="Higgins S."/>
            <person name="Loffler F."/>
        </authorList>
    </citation>
    <scope>NUCLEOTIDE SEQUENCE</scope>
</reference>
<dbReference type="Gene3D" id="1.10.8.60">
    <property type="match status" value="1"/>
</dbReference>
<organism evidence="9">
    <name type="scientific">bioreactor metagenome</name>
    <dbReference type="NCBI Taxonomy" id="1076179"/>
    <lineage>
        <taxon>unclassified sequences</taxon>
        <taxon>metagenomes</taxon>
        <taxon>ecological metagenomes</taxon>
    </lineage>
</organism>
<name>A0A644ZC19_9ZZZZ</name>
<dbReference type="AlphaFoldDB" id="A0A644ZC19"/>
<keyword evidence="5" id="KW-0238">DNA-binding</keyword>
<dbReference type="InterPro" id="IPR000014">
    <property type="entry name" value="PAS"/>
</dbReference>
<evidence type="ECO:0000256" key="4">
    <source>
        <dbReference type="ARBA" id="ARBA00023015"/>
    </source>
</evidence>
<dbReference type="Pfam" id="PF00158">
    <property type="entry name" value="Sigma54_activat"/>
    <property type="match status" value="1"/>
</dbReference>
<dbReference type="InterPro" id="IPR058031">
    <property type="entry name" value="AAA_lid_NorR"/>
</dbReference>
<keyword evidence="2" id="KW-0058">Aromatic hydrocarbons catabolism</keyword>
<dbReference type="GO" id="GO:0003677">
    <property type="term" value="F:DNA binding"/>
    <property type="evidence" value="ECO:0007669"/>
    <property type="project" value="UniProtKB-KW"/>
</dbReference>
<evidence type="ECO:0000256" key="1">
    <source>
        <dbReference type="ARBA" id="ARBA00022741"/>
    </source>
</evidence>
<accession>A0A644ZC19</accession>
<dbReference type="InterPro" id="IPR025943">
    <property type="entry name" value="Sigma_54_int_dom_ATP-bd_2"/>
</dbReference>
<dbReference type="GO" id="GO:0005524">
    <property type="term" value="F:ATP binding"/>
    <property type="evidence" value="ECO:0007669"/>
    <property type="project" value="UniProtKB-KW"/>
</dbReference>
<evidence type="ECO:0000256" key="6">
    <source>
        <dbReference type="ARBA" id="ARBA00023163"/>
    </source>
</evidence>
<evidence type="ECO:0000313" key="9">
    <source>
        <dbReference type="EMBL" id="MPM38279.1"/>
    </source>
</evidence>
<dbReference type="Gene3D" id="3.30.450.20">
    <property type="entry name" value="PAS domain"/>
    <property type="match status" value="1"/>
</dbReference>
<dbReference type="PROSITE" id="PS00676">
    <property type="entry name" value="SIGMA54_INTERACT_2"/>
    <property type="match status" value="1"/>
</dbReference>
<dbReference type="InterPro" id="IPR035965">
    <property type="entry name" value="PAS-like_dom_sf"/>
</dbReference>
<keyword evidence="6" id="KW-0804">Transcription</keyword>
<feature type="domain" description="Sigma-54 factor interaction" evidence="8">
    <location>
        <begin position="158"/>
        <end position="386"/>
    </location>
</feature>
<evidence type="ECO:0000256" key="2">
    <source>
        <dbReference type="ARBA" id="ARBA00022797"/>
    </source>
</evidence>
<evidence type="ECO:0000256" key="5">
    <source>
        <dbReference type="ARBA" id="ARBA00023125"/>
    </source>
</evidence>
<keyword evidence="1" id="KW-0547">Nucleotide-binding</keyword>
<dbReference type="Pfam" id="PF18024">
    <property type="entry name" value="HTH_50"/>
    <property type="match status" value="1"/>
</dbReference>
<evidence type="ECO:0000256" key="3">
    <source>
        <dbReference type="ARBA" id="ARBA00022840"/>
    </source>
</evidence>
<keyword evidence="3" id="KW-0067">ATP-binding</keyword>
<dbReference type="Pfam" id="PF25601">
    <property type="entry name" value="AAA_lid_14"/>
    <property type="match status" value="1"/>
</dbReference>
<dbReference type="Gene3D" id="3.40.50.300">
    <property type="entry name" value="P-loop containing nucleotide triphosphate hydrolases"/>
    <property type="match status" value="1"/>
</dbReference>
<dbReference type="PROSITE" id="PS50045">
    <property type="entry name" value="SIGMA54_INTERACT_4"/>
    <property type="match status" value="1"/>
</dbReference>
<dbReference type="SUPFAM" id="SSF46689">
    <property type="entry name" value="Homeodomain-like"/>
    <property type="match status" value="1"/>
</dbReference>
<gene>
    <name evidence="9" type="primary">norR_99</name>
    <name evidence="9" type="ORF">SDC9_84908</name>
</gene>
<dbReference type="CDD" id="cd00009">
    <property type="entry name" value="AAA"/>
    <property type="match status" value="1"/>
</dbReference>
<evidence type="ECO:0000259" key="8">
    <source>
        <dbReference type="PROSITE" id="PS50045"/>
    </source>
</evidence>
<dbReference type="EMBL" id="VSSQ01008230">
    <property type="protein sequence ID" value="MPM38279.1"/>
    <property type="molecule type" value="Genomic_DNA"/>
</dbReference>
<dbReference type="GO" id="GO:0006355">
    <property type="term" value="P:regulation of DNA-templated transcription"/>
    <property type="evidence" value="ECO:0007669"/>
    <property type="project" value="InterPro"/>
</dbReference>
<dbReference type="InterPro" id="IPR025944">
    <property type="entry name" value="Sigma_54_int_dom_CS"/>
</dbReference>
<dbReference type="InterPro" id="IPR027417">
    <property type="entry name" value="P-loop_NTPase"/>
</dbReference>
<dbReference type="Gene3D" id="1.10.10.60">
    <property type="entry name" value="Homeodomain-like"/>
    <property type="match status" value="1"/>
</dbReference>
<dbReference type="InterPro" id="IPR030828">
    <property type="entry name" value="HTH_TyrR"/>
</dbReference>
<dbReference type="InterPro" id="IPR009057">
    <property type="entry name" value="Homeodomain-like_sf"/>
</dbReference>
<comment type="caution">
    <text evidence="9">The sequence shown here is derived from an EMBL/GenBank/DDBJ whole genome shotgun (WGS) entry which is preliminary data.</text>
</comment>
<dbReference type="SMART" id="SM00382">
    <property type="entry name" value="AAA"/>
    <property type="match status" value="1"/>
</dbReference>
<dbReference type="PROSITE" id="PS00688">
    <property type="entry name" value="SIGMA54_INTERACT_3"/>
    <property type="match status" value="1"/>
</dbReference>
<evidence type="ECO:0000256" key="7">
    <source>
        <dbReference type="ARBA" id="ARBA00029500"/>
    </source>
</evidence>
<sequence>MPIHIINGEGIIIFVNKAWSKVYNIKREFAVGRHVEEIISKYLKYFLTINETTHTNDESSSYTYHHFDEVSSKSLATLVLSEKKKMSMVSSTPEDTKVLVTSTPIFNGKNEIEYVFTLVQDLTKISDLKEVLDAEVEKNKILCQKLKFYKSEQSNSSIIGNSKVLNDIKNLIPVVAKTDATILILGESGVGKEVLAKEIYINSLRKDKPFITINCAAIPENLLESEMFGYEKGAFTGAVKSKAGLFELANGGTILLDEIGAMPLNLQPKLLRVLQENEFMRVGGTQKIPLDVRIISATNENLFNLIKTGEFRQDLYYRLNVIPIKIPPLRDRKEDIKLICLKFLDDFNKKYGKNKIFNEKSLFTLEQYEWPGNIRELKNAIKRLVIIGEKNVITSNQVLYITKPDGIEQFEPDEYIEIDENLSLKEAVQSLEKKLIIDALAKYKTTYKAAEALKTTQPTIVRKAKLLGIEKTYEQ</sequence>
<dbReference type="PANTHER" id="PTHR32071">
    <property type="entry name" value="TRANSCRIPTIONAL REGULATORY PROTEIN"/>
    <property type="match status" value="1"/>
</dbReference>
<dbReference type="SUPFAM" id="SSF55785">
    <property type="entry name" value="PYP-like sensor domain (PAS domain)"/>
    <property type="match status" value="1"/>
</dbReference>